<name>A0A6S7CBY0_9BURK</name>
<organism evidence="1 2">
    <name type="scientific">Pararobbsia alpina</name>
    <dbReference type="NCBI Taxonomy" id="621374"/>
    <lineage>
        <taxon>Bacteria</taxon>
        <taxon>Pseudomonadati</taxon>
        <taxon>Pseudomonadota</taxon>
        <taxon>Betaproteobacteria</taxon>
        <taxon>Burkholderiales</taxon>
        <taxon>Burkholderiaceae</taxon>
        <taxon>Pararobbsia</taxon>
    </lineage>
</organism>
<dbReference type="Proteomes" id="UP000494115">
    <property type="component" value="Unassembled WGS sequence"/>
</dbReference>
<accession>A0A6S7CBY0</accession>
<evidence type="ECO:0000313" key="2">
    <source>
        <dbReference type="Proteomes" id="UP000494115"/>
    </source>
</evidence>
<gene>
    <name evidence="1" type="ORF">LMG28138_00182</name>
</gene>
<dbReference type="EMBL" id="CADIKM010000001">
    <property type="protein sequence ID" value="CAB3776591.1"/>
    <property type="molecule type" value="Genomic_DNA"/>
</dbReference>
<proteinExistence type="predicted"/>
<protein>
    <submittedName>
        <fullName evidence="1">Uncharacterized protein</fullName>
    </submittedName>
</protein>
<keyword evidence="2" id="KW-1185">Reference proteome</keyword>
<dbReference type="AlphaFoldDB" id="A0A6S7CBY0"/>
<reference evidence="1 2" key="1">
    <citation type="submission" date="2020-04" db="EMBL/GenBank/DDBJ databases">
        <authorList>
            <person name="De Canck E."/>
        </authorList>
    </citation>
    <scope>NUCLEOTIDE SEQUENCE [LARGE SCALE GENOMIC DNA]</scope>
    <source>
        <strain evidence="1 2">LMG 28138</strain>
    </source>
</reference>
<evidence type="ECO:0000313" key="1">
    <source>
        <dbReference type="EMBL" id="CAB3776591.1"/>
    </source>
</evidence>
<sequence length="47" mass="5348">MRTIELNLSQFSSHGWPSLRPQLASEPLPLFVRFVALVRHTGKLGIF</sequence>